<feature type="compositionally biased region" description="Polar residues" evidence="1">
    <location>
        <begin position="104"/>
        <end position="115"/>
    </location>
</feature>
<dbReference type="GeneID" id="92034688"/>
<name>A0ABR1L4K9_9PEZI</name>
<dbReference type="Proteomes" id="UP001360953">
    <property type="component" value="Unassembled WGS sequence"/>
</dbReference>
<comment type="caution">
    <text evidence="3">The sequence shown here is derived from an EMBL/GenBank/DDBJ whole genome shotgun (WGS) entry which is preliminary data.</text>
</comment>
<proteinExistence type="predicted"/>
<evidence type="ECO:0000313" key="3">
    <source>
        <dbReference type="EMBL" id="KAK7530152.1"/>
    </source>
</evidence>
<evidence type="ECO:0000256" key="1">
    <source>
        <dbReference type="SAM" id="MobiDB-lite"/>
    </source>
</evidence>
<keyword evidence="2" id="KW-0732">Signal</keyword>
<reference evidence="3 4" key="1">
    <citation type="submission" date="2024-04" db="EMBL/GenBank/DDBJ databases">
        <title>Phyllosticta paracitricarpa is synonymous to the EU quarantine fungus P. citricarpa based on phylogenomic analyses.</title>
        <authorList>
            <consortium name="Lawrence Berkeley National Laboratory"/>
            <person name="Van ingen-buijs V.A."/>
            <person name="Van westerhoven A.C."/>
            <person name="Haridas S."/>
            <person name="Skiadas P."/>
            <person name="Martin F."/>
            <person name="Groenewald J.Z."/>
            <person name="Crous P.W."/>
            <person name="Seidl M.F."/>
        </authorList>
    </citation>
    <scope>NUCLEOTIDE SEQUENCE [LARGE SCALE GENOMIC DNA]</scope>
    <source>
        <strain evidence="3 4">CPC 17464</strain>
    </source>
</reference>
<evidence type="ECO:0000256" key="2">
    <source>
        <dbReference type="SAM" id="SignalP"/>
    </source>
</evidence>
<protein>
    <submittedName>
        <fullName evidence="3">Uncharacterized protein</fullName>
    </submittedName>
</protein>
<evidence type="ECO:0000313" key="4">
    <source>
        <dbReference type="Proteomes" id="UP001360953"/>
    </source>
</evidence>
<dbReference type="RefSeq" id="XP_066650391.1">
    <property type="nucleotide sequence ID" value="XM_066801782.1"/>
</dbReference>
<gene>
    <name evidence="3" type="ORF">J3D65DRAFT_640351</name>
</gene>
<dbReference type="EMBL" id="JBBPEH010000014">
    <property type="protein sequence ID" value="KAK7530152.1"/>
    <property type="molecule type" value="Genomic_DNA"/>
</dbReference>
<feature type="compositionally biased region" description="Pro residues" evidence="1">
    <location>
        <begin position="74"/>
        <end position="97"/>
    </location>
</feature>
<feature type="chain" id="PRO_5045279684" evidence="2">
    <location>
        <begin position="22"/>
        <end position="158"/>
    </location>
</feature>
<sequence>MSTSILTCSLIECLGLPLSSCPHFSPACRIGTPCLQVQSSTTPAPPRPPHHQASFVPSRQGPVAGCHRSSARPAPTPTPTPTLPTAPPTHPPSPPWPGSSRPSLVSNLTSRTVSSTDRRLIVIASARQPSTSVGRPDQDPNNPRYLPLPLLPSLSLAL</sequence>
<keyword evidence="4" id="KW-1185">Reference proteome</keyword>
<accession>A0ABR1L4K9</accession>
<feature type="signal peptide" evidence="2">
    <location>
        <begin position="1"/>
        <end position="21"/>
    </location>
</feature>
<organism evidence="3 4">
    <name type="scientific">Phyllosticta citribraziliensis</name>
    <dbReference type="NCBI Taxonomy" id="989973"/>
    <lineage>
        <taxon>Eukaryota</taxon>
        <taxon>Fungi</taxon>
        <taxon>Dikarya</taxon>
        <taxon>Ascomycota</taxon>
        <taxon>Pezizomycotina</taxon>
        <taxon>Dothideomycetes</taxon>
        <taxon>Dothideomycetes incertae sedis</taxon>
        <taxon>Botryosphaeriales</taxon>
        <taxon>Phyllostictaceae</taxon>
        <taxon>Phyllosticta</taxon>
    </lineage>
</organism>
<feature type="region of interest" description="Disordered" evidence="1">
    <location>
        <begin position="37"/>
        <end position="146"/>
    </location>
</feature>